<feature type="transmembrane region" description="Helical" evidence="2">
    <location>
        <begin position="539"/>
        <end position="565"/>
    </location>
</feature>
<sequence>MSRMIHKLEEEIKNKVEKKLHLGHKKEDDKHHEGKQKPPKSGEHKAEHGHHGKHLKEELDSSVGSLVEEFEGDWEPQMGGYSKKLVEFCCSRALTVTCGAIDETISDGSFSRFTFDMMLAWEMPSSADEESHTECVAKEKEEKKVEILTDELQDDVSLFYSDLMPLLVDREPSAGEDAFVWLGTLVPLVGEMVNGRFTFETLTAPTGNRLHFPAYDKFLKEIHRCIKHLQKQETPTGVELADDEFILHVEGTANSQRVVRHIGGTSWPGRLTLTNYALYFEASSIMSYEDALKLDLSKDIEQSVKPAATGPWGAPLFDKAIVYESSELQEGIVLEFPEMTSSTRRDHWLALVKEIMLLHRFLSKFKVESALQVWEMHARTILGIIRLHAAREMLRISPPLPQSFLMFVLLDELPKGDYVLQELAESLKRFNGGHPCSASSILRNLNVSQPCAPCLEPQQISENIEMAQLEDLSSLASAINQAREEGKETDIARATAEGRKEEGISESAQVLMGLLKPLQSLVPWFQGIITWERPLTTSIVIVSTLVVIYKEWVGLAISSFLLWSVAKMMRARRTRIPEKHDRIVIHTGSDQTTMESIVSAQQGLRSVHEILRQTNIALLKIWSILVSRAPKHTNTVMIVLTSCAITLAVVPFKYILIALVLYGSVMTSKLGKYMQNDQGNRRMREWWDSIPVIPVEFVDKESDNLVPHRLVIKRACLPLGDAIFGIRQIE</sequence>
<dbReference type="Pfam" id="PF04842">
    <property type="entry name" value="DUF639"/>
    <property type="match status" value="1"/>
</dbReference>
<dbReference type="EMBL" id="JABTTQ020000010">
    <property type="protein sequence ID" value="KAK6147401.1"/>
    <property type="molecule type" value="Genomic_DNA"/>
</dbReference>
<evidence type="ECO:0000313" key="4">
    <source>
        <dbReference type="Proteomes" id="UP001318860"/>
    </source>
</evidence>
<dbReference type="PANTHER" id="PTHR31860:SF5">
    <property type="entry name" value="ARGH (DUF639)"/>
    <property type="match status" value="1"/>
</dbReference>
<keyword evidence="2" id="KW-0812">Transmembrane</keyword>
<feature type="region of interest" description="Disordered" evidence="1">
    <location>
        <begin position="1"/>
        <end position="60"/>
    </location>
</feature>
<keyword evidence="4" id="KW-1185">Reference proteome</keyword>
<organism evidence="3 4">
    <name type="scientific">Rehmannia glutinosa</name>
    <name type="common">Chinese foxglove</name>
    <dbReference type="NCBI Taxonomy" id="99300"/>
    <lineage>
        <taxon>Eukaryota</taxon>
        <taxon>Viridiplantae</taxon>
        <taxon>Streptophyta</taxon>
        <taxon>Embryophyta</taxon>
        <taxon>Tracheophyta</taxon>
        <taxon>Spermatophyta</taxon>
        <taxon>Magnoliopsida</taxon>
        <taxon>eudicotyledons</taxon>
        <taxon>Gunneridae</taxon>
        <taxon>Pentapetalae</taxon>
        <taxon>asterids</taxon>
        <taxon>lamiids</taxon>
        <taxon>Lamiales</taxon>
        <taxon>Orobanchaceae</taxon>
        <taxon>Rehmannieae</taxon>
        <taxon>Rehmannia</taxon>
    </lineage>
</organism>
<protein>
    <submittedName>
        <fullName evidence="3">Uncharacterized protein</fullName>
    </submittedName>
</protein>
<dbReference type="Proteomes" id="UP001318860">
    <property type="component" value="Unassembled WGS sequence"/>
</dbReference>
<dbReference type="InterPro" id="IPR006927">
    <property type="entry name" value="DUF639"/>
</dbReference>
<keyword evidence="2" id="KW-1133">Transmembrane helix</keyword>
<feature type="transmembrane region" description="Helical" evidence="2">
    <location>
        <begin position="636"/>
        <end position="662"/>
    </location>
</feature>
<evidence type="ECO:0000313" key="3">
    <source>
        <dbReference type="EMBL" id="KAK6147401.1"/>
    </source>
</evidence>
<keyword evidence="2" id="KW-0472">Membrane</keyword>
<accession>A0ABR0WKI8</accession>
<dbReference type="PANTHER" id="PTHR31860">
    <property type="entry name" value="HEAT-INDUCIBLE TRANSCRIPTION REPRESSOR (DUF639)-RELATED"/>
    <property type="match status" value="1"/>
</dbReference>
<reference evidence="3 4" key="1">
    <citation type="journal article" date="2021" name="Comput. Struct. Biotechnol. J.">
        <title>De novo genome assembly of the potent medicinal plant Rehmannia glutinosa using nanopore technology.</title>
        <authorList>
            <person name="Ma L."/>
            <person name="Dong C."/>
            <person name="Song C."/>
            <person name="Wang X."/>
            <person name="Zheng X."/>
            <person name="Niu Y."/>
            <person name="Chen S."/>
            <person name="Feng W."/>
        </authorList>
    </citation>
    <scope>NUCLEOTIDE SEQUENCE [LARGE SCALE GENOMIC DNA]</scope>
    <source>
        <strain evidence="3">DH-2019</strain>
    </source>
</reference>
<proteinExistence type="predicted"/>
<name>A0ABR0WKI8_REHGL</name>
<feature type="compositionally biased region" description="Basic and acidic residues" evidence="1">
    <location>
        <begin position="1"/>
        <end position="46"/>
    </location>
</feature>
<comment type="caution">
    <text evidence="3">The sequence shown here is derived from an EMBL/GenBank/DDBJ whole genome shotgun (WGS) entry which is preliminary data.</text>
</comment>
<evidence type="ECO:0000256" key="1">
    <source>
        <dbReference type="SAM" id="MobiDB-lite"/>
    </source>
</evidence>
<evidence type="ECO:0000256" key="2">
    <source>
        <dbReference type="SAM" id="Phobius"/>
    </source>
</evidence>
<gene>
    <name evidence="3" type="ORF">DH2020_018313</name>
</gene>